<evidence type="ECO:0000256" key="2">
    <source>
        <dbReference type="SAM" id="Coils"/>
    </source>
</evidence>
<dbReference type="AlphaFoldDB" id="A0A226MS94"/>
<evidence type="ECO:0000313" key="4">
    <source>
        <dbReference type="Proteomes" id="UP000198323"/>
    </source>
</evidence>
<gene>
    <name evidence="3" type="ORF">ASZ78_004760</name>
</gene>
<reference evidence="3 4" key="1">
    <citation type="submission" date="2016-07" db="EMBL/GenBank/DDBJ databases">
        <title>Disparate Historic Effective Population Sizes Predicted by Modern Levels of Genome Diversity for the Scaled Quail (Callipepla squamata) and the Northern Bobwhite (Colinus virginianus): Inferences from First and Second Generation Draft Genome Assemblies for Sympatric New World Quail.</title>
        <authorList>
            <person name="Oldeschulte D.L."/>
            <person name="Halley Y.A."/>
            <person name="Bhattarai E.K."/>
            <person name="Brashear W.A."/>
            <person name="Hill J."/>
            <person name="Metz R.P."/>
            <person name="Johnson C.D."/>
            <person name="Rollins D."/>
            <person name="Peterson M.J."/>
            <person name="Bickhart D.M."/>
            <person name="Decker J.E."/>
            <person name="Seabury C.M."/>
        </authorList>
    </citation>
    <scope>NUCLEOTIDE SEQUENCE [LARGE SCALE GENOMIC DNA]</scope>
    <source>
        <strain evidence="3 4">Texas</strain>
        <tissue evidence="3">Leg muscle</tissue>
    </source>
</reference>
<comment type="caution">
    <text evidence="3">The sequence shown here is derived from an EMBL/GenBank/DDBJ whole genome shotgun (WGS) entry which is preliminary data.</text>
</comment>
<keyword evidence="1 2" id="KW-0175">Coiled coil</keyword>
<evidence type="ECO:0000256" key="1">
    <source>
        <dbReference type="ARBA" id="ARBA00023054"/>
    </source>
</evidence>
<protein>
    <submittedName>
        <fullName evidence="3">Uncharacterized protein</fullName>
    </submittedName>
</protein>
<dbReference type="PANTHER" id="PTHR32083:SF31">
    <property type="entry name" value="CILIA- AND FLAGELLA-ASSOCIATED PROTEIN 58"/>
    <property type="match status" value="1"/>
</dbReference>
<keyword evidence="4" id="KW-1185">Reference proteome</keyword>
<dbReference type="PANTHER" id="PTHR32083">
    <property type="entry name" value="CILIA AND FLAGELLA-ASSOCIATED PROTEIN 58-RELATED"/>
    <property type="match status" value="1"/>
</dbReference>
<evidence type="ECO:0000313" key="3">
    <source>
        <dbReference type="EMBL" id="OXB58134.1"/>
    </source>
</evidence>
<proteinExistence type="predicted"/>
<dbReference type="STRING" id="9009.A0A226MS94"/>
<organism evidence="3 4">
    <name type="scientific">Callipepla squamata</name>
    <name type="common">Scaled quail</name>
    <dbReference type="NCBI Taxonomy" id="9009"/>
    <lineage>
        <taxon>Eukaryota</taxon>
        <taxon>Metazoa</taxon>
        <taxon>Chordata</taxon>
        <taxon>Craniata</taxon>
        <taxon>Vertebrata</taxon>
        <taxon>Euteleostomi</taxon>
        <taxon>Archelosauria</taxon>
        <taxon>Archosauria</taxon>
        <taxon>Dinosauria</taxon>
        <taxon>Saurischia</taxon>
        <taxon>Theropoda</taxon>
        <taxon>Coelurosauria</taxon>
        <taxon>Aves</taxon>
        <taxon>Neognathae</taxon>
        <taxon>Galloanserae</taxon>
        <taxon>Galliformes</taxon>
        <taxon>Odontophoridae</taxon>
        <taxon>Callipepla</taxon>
    </lineage>
</organism>
<sequence length="248" mass="28372">MGSVTQPQLDILPNKSAVDIRKQYFPEKSAKLYPEESAFEALEKDFQEVINLLKGDNTLEKFRTEYEKLHAVLKKSHENEKRLMEKCRELNAELVVNSSKVAALTNLSKDDQGTISSMKMEIEKAWKMVDIAYEKEQKAKETIHSLQEEIARLTNSVEQGSGLSSCQEYNISELLKYKEEITRERDQLLSEIVELRQSLTQATEQQREAERAKNEADQAIMEVCTAHLLVILGFVLSHSPLLQLISID</sequence>
<accession>A0A226MS94</accession>
<dbReference type="OrthoDB" id="264785at2759"/>
<dbReference type="EMBL" id="MCFN01000492">
    <property type="protein sequence ID" value="OXB58134.1"/>
    <property type="molecule type" value="Genomic_DNA"/>
</dbReference>
<name>A0A226MS94_CALSU</name>
<dbReference type="GO" id="GO:0005856">
    <property type="term" value="C:cytoskeleton"/>
    <property type="evidence" value="ECO:0007669"/>
    <property type="project" value="TreeGrafter"/>
</dbReference>
<dbReference type="Proteomes" id="UP000198323">
    <property type="component" value="Unassembled WGS sequence"/>
</dbReference>
<feature type="coiled-coil region" evidence="2">
    <location>
        <begin position="129"/>
        <end position="222"/>
    </location>
</feature>